<evidence type="ECO:0000256" key="1">
    <source>
        <dbReference type="ARBA" id="ARBA00023054"/>
    </source>
</evidence>
<feature type="domain" description="Up-regulated during septation protein 1" evidence="4">
    <location>
        <begin position="77"/>
        <end position="200"/>
    </location>
</feature>
<organism evidence="6 7">
    <name type="scientific">Talaromyces rugulosus</name>
    <name type="common">Penicillium rugulosum</name>
    <dbReference type="NCBI Taxonomy" id="121627"/>
    <lineage>
        <taxon>Eukaryota</taxon>
        <taxon>Fungi</taxon>
        <taxon>Dikarya</taxon>
        <taxon>Ascomycota</taxon>
        <taxon>Pezizomycotina</taxon>
        <taxon>Eurotiomycetes</taxon>
        <taxon>Eurotiomycetidae</taxon>
        <taxon>Eurotiales</taxon>
        <taxon>Trichocomaceae</taxon>
        <taxon>Talaromyces</taxon>
        <taxon>Talaromyces sect. Islandici</taxon>
    </lineage>
</organism>
<evidence type="ECO:0000313" key="7">
    <source>
        <dbReference type="Proteomes" id="UP000509510"/>
    </source>
</evidence>
<accession>A0A7H8QPG5</accession>
<dbReference type="OrthoDB" id="5569911at2759"/>
<feature type="coiled-coil region" evidence="2">
    <location>
        <begin position="382"/>
        <end position="409"/>
    </location>
</feature>
<dbReference type="Proteomes" id="UP000509510">
    <property type="component" value="Chromosome II"/>
</dbReference>
<evidence type="ECO:0000259" key="5">
    <source>
        <dbReference type="Pfam" id="PF25078"/>
    </source>
</evidence>
<protein>
    <submittedName>
        <fullName evidence="6">Uncharacterized protein</fullName>
    </submittedName>
</protein>
<dbReference type="PANTHER" id="PTHR23160">
    <property type="entry name" value="SYNAPTONEMAL COMPLEX PROTEIN-RELATED"/>
    <property type="match status" value="1"/>
</dbReference>
<reference evidence="7" key="1">
    <citation type="submission" date="2020-06" db="EMBL/GenBank/DDBJ databases">
        <title>A chromosome-scale genome assembly of Talaromyces rugulosus W13939.</title>
        <authorList>
            <person name="Wang B."/>
            <person name="Guo L."/>
            <person name="Ye K."/>
            <person name="Wang L."/>
        </authorList>
    </citation>
    <scope>NUCLEOTIDE SEQUENCE [LARGE SCALE GENOMIC DNA]</scope>
    <source>
        <strain evidence="7">W13939</strain>
    </source>
</reference>
<dbReference type="GeneID" id="55990351"/>
<dbReference type="InterPro" id="IPR056703">
    <property type="entry name" value="DUF7801"/>
</dbReference>
<evidence type="ECO:0000256" key="3">
    <source>
        <dbReference type="SAM" id="MobiDB-lite"/>
    </source>
</evidence>
<sequence length="765" mass="84313">MNVASMRSSMSSYGDPRYLSAAYPSGAVSGVPSKVLVDGYRGTSDLSTDDRSQYSGSGMIPPISSAPSIDVTDPVLMHLLTETAIGDSTGYEILPFETVEELKREYAILSSRVEGTKRKLALETKLRDAAQSLRRLPGPQTNGHINGDMNGMAVDSGDDEFAVSSQKCEDLAQELWSMEQRSQTIHKQLLEHTAGILQLTHRGLKKNINRNGSINGANGVTRGSVFEFDDRSLYKSLDNLDDVNPSALRDAEQKLEQLNGRLRDMLLQQDDYGAEPLPQKSGEDDGSPAYIQAHLAYLENHLDALQTRDQTRDLQGNGVDAGAGTGAGVSSVEMESQISSLNGRLHMLLGQAGSHLSPTLPPPPSPSGEYLHTHMDYLRSGFDDLQARVEGLQDQKTILTTQIQQQRELNSKSDAEKDAHVGDLTRQIIEGRKEFELSERELQSVRDELELVTEQLNAVKEQNSLGQQATAGLESERNGRLQAEAELEAERNARLQAEAELEAGRNARSQAEAELEAGRDAHLQAAAELEAERNGRLQAEAEAKRVRDEMTELESEFARAQTELTVVKAELDGAYGTRAERAAEAAANPALQRELDGLTAKNVSLAEELAAVRAGQANSGNGGSGNKGELQNRVEALEKELRDTIEDYEVMTKASIEFEKEREKYEGYIDNLRDRCEQLEAQLGDERITWMGISQQMATRDVATETTSTMVLKNEFKKMMRDTRSENMKLLRAEQEERKKLEALVRSLKMETTMGKSNISQTPVS</sequence>
<dbReference type="Pfam" id="PF15456">
    <property type="entry name" value="Uds1"/>
    <property type="match status" value="1"/>
</dbReference>
<keyword evidence="1 2" id="KW-0175">Coiled coil</keyword>
<dbReference type="KEGG" id="trg:TRUGW13939_02844"/>
<proteinExistence type="predicted"/>
<feature type="region of interest" description="Disordered" evidence="3">
    <location>
        <begin position="500"/>
        <end position="519"/>
    </location>
</feature>
<dbReference type="EMBL" id="CP055899">
    <property type="protein sequence ID" value="QKX55746.1"/>
    <property type="molecule type" value="Genomic_DNA"/>
</dbReference>
<evidence type="ECO:0000256" key="2">
    <source>
        <dbReference type="SAM" id="Coils"/>
    </source>
</evidence>
<dbReference type="PANTHER" id="PTHR23160:SF19">
    <property type="entry name" value="MYOSIN HEAVY CHAIN-RELATED PROTEIN"/>
    <property type="match status" value="1"/>
</dbReference>
<dbReference type="Pfam" id="PF25078">
    <property type="entry name" value="DUF7801"/>
    <property type="match status" value="1"/>
</dbReference>
<name>A0A7H8QPG5_TALRU</name>
<evidence type="ECO:0000259" key="4">
    <source>
        <dbReference type="Pfam" id="PF15456"/>
    </source>
</evidence>
<gene>
    <name evidence="6" type="ORF">TRUGW13939_02844</name>
</gene>
<feature type="domain" description="DUF7801" evidence="5">
    <location>
        <begin position="538"/>
        <end position="692"/>
    </location>
</feature>
<dbReference type="RefSeq" id="XP_035341924.1">
    <property type="nucleotide sequence ID" value="XM_035486031.1"/>
</dbReference>
<dbReference type="InterPro" id="IPR029191">
    <property type="entry name" value="Uds1"/>
</dbReference>
<evidence type="ECO:0000313" key="6">
    <source>
        <dbReference type="EMBL" id="QKX55746.1"/>
    </source>
</evidence>
<keyword evidence="7" id="KW-1185">Reference proteome</keyword>
<dbReference type="AlphaFoldDB" id="A0A7H8QPG5"/>